<comment type="caution">
    <text evidence="5">The sequence shown here is derived from an EMBL/GenBank/DDBJ whole genome shotgun (WGS) entry which is preliminary data.</text>
</comment>
<dbReference type="RefSeq" id="WP_264507149.1">
    <property type="nucleotide sequence ID" value="NZ_JAPDFL010000001.1"/>
</dbReference>
<dbReference type="Gene3D" id="1.10.10.10">
    <property type="entry name" value="Winged helix-like DNA-binding domain superfamily/Winged helix DNA-binding domain"/>
    <property type="match status" value="1"/>
</dbReference>
<dbReference type="PANTHER" id="PTHR30154">
    <property type="entry name" value="LEUCINE-RESPONSIVE REGULATORY PROTEIN"/>
    <property type="match status" value="1"/>
</dbReference>
<accession>A0ABT3H3L6</accession>
<dbReference type="Pfam" id="PF13404">
    <property type="entry name" value="HTH_AsnC-type"/>
    <property type="match status" value="1"/>
</dbReference>
<dbReference type="SUPFAM" id="SSF54909">
    <property type="entry name" value="Dimeric alpha+beta barrel"/>
    <property type="match status" value="1"/>
</dbReference>
<dbReference type="PANTHER" id="PTHR30154:SF53">
    <property type="entry name" value="HTH-TYPE TRANSCRIPTIONAL REGULATOR LRPC"/>
    <property type="match status" value="1"/>
</dbReference>
<evidence type="ECO:0000256" key="3">
    <source>
        <dbReference type="ARBA" id="ARBA00023163"/>
    </source>
</evidence>
<dbReference type="InterPro" id="IPR011008">
    <property type="entry name" value="Dimeric_a/b-barrel"/>
</dbReference>
<evidence type="ECO:0000313" key="6">
    <source>
        <dbReference type="Proteomes" id="UP001208938"/>
    </source>
</evidence>
<keyword evidence="6" id="KW-1185">Reference proteome</keyword>
<dbReference type="Gene3D" id="3.30.70.920">
    <property type="match status" value="1"/>
</dbReference>
<evidence type="ECO:0000313" key="5">
    <source>
        <dbReference type="EMBL" id="MCW1934345.1"/>
    </source>
</evidence>
<dbReference type="SUPFAM" id="SSF46785">
    <property type="entry name" value="Winged helix' DNA-binding domain"/>
    <property type="match status" value="1"/>
</dbReference>
<reference evidence="5 6" key="1">
    <citation type="submission" date="2022-10" db="EMBL/GenBank/DDBJ databases">
        <title>Pararhodobacter sp. nov., isolated from marine algae.</title>
        <authorList>
            <person name="Choi B.J."/>
            <person name="Kim J.M."/>
            <person name="Lee J.K."/>
            <person name="Choi D.G."/>
            <person name="Jeon C.O."/>
        </authorList>
    </citation>
    <scope>NUCLEOTIDE SEQUENCE [LARGE SCALE GENOMIC DNA]</scope>
    <source>
        <strain evidence="5 6">ZQ420</strain>
    </source>
</reference>
<dbReference type="InterPro" id="IPR019888">
    <property type="entry name" value="Tscrpt_reg_AsnC-like"/>
</dbReference>
<dbReference type="PRINTS" id="PR00033">
    <property type="entry name" value="HTHASNC"/>
</dbReference>
<evidence type="ECO:0000259" key="4">
    <source>
        <dbReference type="PROSITE" id="PS50956"/>
    </source>
</evidence>
<feature type="domain" description="HTH asnC-type" evidence="4">
    <location>
        <begin position="1"/>
        <end position="72"/>
    </location>
</feature>
<dbReference type="Pfam" id="PF01037">
    <property type="entry name" value="AsnC_trans_reg"/>
    <property type="match status" value="1"/>
</dbReference>
<dbReference type="Proteomes" id="UP001208938">
    <property type="component" value="Unassembled WGS sequence"/>
</dbReference>
<dbReference type="InterPro" id="IPR000485">
    <property type="entry name" value="AsnC-type_HTH_dom"/>
</dbReference>
<keyword evidence="3" id="KW-0804">Transcription</keyword>
<dbReference type="InterPro" id="IPR036390">
    <property type="entry name" value="WH_DNA-bd_sf"/>
</dbReference>
<evidence type="ECO:0000256" key="2">
    <source>
        <dbReference type="ARBA" id="ARBA00023125"/>
    </source>
</evidence>
<evidence type="ECO:0000256" key="1">
    <source>
        <dbReference type="ARBA" id="ARBA00023015"/>
    </source>
</evidence>
<keyword evidence="2" id="KW-0238">DNA-binding</keyword>
<name>A0ABT3H3L6_9RHOB</name>
<sequence>MDDLDRALIALLTADARQPLATLARKLKVARTTVQSRLERLEATGAIVGYTLKLGQSAERPRIRASILVSIEPRNQASILTRLRAIPEVERAFTTSGRFDLLLQVAAATTEQLDSVLDGIGALPGVRSSESLIHLTTRIDRIA</sequence>
<dbReference type="EMBL" id="JAPDFL010000001">
    <property type="protein sequence ID" value="MCW1934345.1"/>
    <property type="molecule type" value="Genomic_DNA"/>
</dbReference>
<dbReference type="SMART" id="SM00344">
    <property type="entry name" value="HTH_ASNC"/>
    <property type="match status" value="1"/>
</dbReference>
<dbReference type="InterPro" id="IPR019887">
    <property type="entry name" value="Tscrpt_reg_AsnC/Lrp_C"/>
</dbReference>
<proteinExistence type="predicted"/>
<keyword evidence="1" id="KW-0805">Transcription regulation</keyword>
<dbReference type="PROSITE" id="PS50956">
    <property type="entry name" value="HTH_ASNC_2"/>
    <property type="match status" value="1"/>
</dbReference>
<gene>
    <name evidence="5" type="ORF">OKW52_19325</name>
</gene>
<organism evidence="5 6">
    <name type="scientific">Pararhodobacter zhoushanensis</name>
    <dbReference type="NCBI Taxonomy" id="2479545"/>
    <lineage>
        <taxon>Bacteria</taxon>
        <taxon>Pseudomonadati</taxon>
        <taxon>Pseudomonadota</taxon>
        <taxon>Alphaproteobacteria</taxon>
        <taxon>Rhodobacterales</taxon>
        <taxon>Paracoccaceae</taxon>
        <taxon>Pararhodobacter</taxon>
    </lineage>
</organism>
<dbReference type="InterPro" id="IPR036388">
    <property type="entry name" value="WH-like_DNA-bd_sf"/>
</dbReference>
<protein>
    <submittedName>
        <fullName evidence="5">Lrp/AsnC family transcriptional regulator</fullName>
    </submittedName>
</protein>